<evidence type="ECO:0000256" key="6">
    <source>
        <dbReference type="ARBA" id="ARBA00023237"/>
    </source>
</evidence>
<dbReference type="Proteomes" id="UP000321580">
    <property type="component" value="Unassembled WGS sequence"/>
</dbReference>
<dbReference type="InterPro" id="IPR008969">
    <property type="entry name" value="CarboxyPept-like_regulatory"/>
</dbReference>
<dbReference type="GO" id="GO:0044718">
    <property type="term" value="P:siderophore transmembrane transport"/>
    <property type="evidence" value="ECO:0007669"/>
    <property type="project" value="TreeGrafter"/>
</dbReference>
<evidence type="ECO:0000256" key="7">
    <source>
        <dbReference type="SAM" id="SignalP"/>
    </source>
</evidence>
<accession>A0A5C6RGB7</accession>
<dbReference type="RefSeq" id="WP_147169247.1">
    <property type="nucleotide sequence ID" value="NZ_VOOR01000062.1"/>
</dbReference>
<keyword evidence="8" id="KW-0675">Receptor</keyword>
<name>A0A5C6RGB7_9BACT</name>
<keyword evidence="7" id="KW-0732">Signal</keyword>
<feature type="chain" id="PRO_5023029550" evidence="7">
    <location>
        <begin position="18"/>
        <end position="770"/>
    </location>
</feature>
<evidence type="ECO:0000256" key="5">
    <source>
        <dbReference type="ARBA" id="ARBA00023136"/>
    </source>
</evidence>
<dbReference type="PANTHER" id="PTHR30069">
    <property type="entry name" value="TONB-DEPENDENT OUTER MEMBRANE RECEPTOR"/>
    <property type="match status" value="1"/>
</dbReference>
<dbReference type="SUPFAM" id="SSF49464">
    <property type="entry name" value="Carboxypeptidase regulatory domain-like"/>
    <property type="match status" value="1"/>
</dbReference>
<comment type="subcellular location">
    <subcellularLocation>
        <location evidence="1">Cell outer membrane</location>
        <topology evidence="1">Multi-pass membrane protein</topology>
    </subcellularLocation>
</comment>
<keyword evidence="5" id="KW-0472">Membrane</keyword>
<keyword evidence="2" id="KW-0813">Transport</keyword>
<keyword evidence="6" id="KW-0998">Cell outer membrane</keyword>
<gene>
    <name evidence="8" type="ORF">FRY97_19415</name>
</gene>
<evidence type="ECO:0000313" key="9">
    <source>
        <dbReference type="Proteomes" id="UP000321580"/>
    </source>
</evidence>
<dbReference type="Pfam" id="PF13620">
    <property type="entry name" value="CarboxypepD_reg"/>
    <property type="match status" value="1"/>
</dbReference>
<comment type="caution">
    <text evidence="8">The sequence shown here is derived from an EMBL/GenBank/DDBJ whole genome shotgun (WGS) entry which is preliminary data.</text>
</comment>
<evidence type="ECO:0000313" key="8">
    <source>
        <dbReference type="EMBL" id="TXB61386.1"/>
    </source>
</evidence>
<organism evidence="8 9">
    <name type="scientific">Phaeodactylibacter luteus</name>
    <dbReference type="NCBI Taxonomy" id="1564516"/>
    <lineage>
        <taxon>Bacteria</taxon>
        <taxon>Pseudomonadati</taxon>
        <taxon>Bacteroidota</taxon>
        <taxon>Saprospiria</taxon>
        <taxon>Saprospirales</taxon>
        <taxon>Haliscomenobacteraceae</taxon>
        <taxon>Phaeodactylibacter</taxon>
    </lineage>
</organism>
<dbReference type="AlphaFoldDB" id="A0A5C6RGB7"/>
<evidence type="ECO:0000256" key="3">
    <source>
        <dbReference type="ARBA" id="ARBA00022452"/>
    </source>
</evidence>
<evidence type="ECO:0000256" key="4">
    <source>
        <dbReference type="ARBA" id="ARBA00022692"/>
    </source>
</evidence>
<dbReference type="EMBL" id="VOOR01000062">
    <property type="protein sequence ID" value="TXB61386.1"/>
    <property type="molecule type" value="Genomic_DNA"/>
</dbReference>
<reference evidence="8 9" key="1">
    <citation type="submission" date="2019-08" db="EMBL/GenBank/DDBJ databases">
        <title>Genome of Phaeodactylibacter luteus.</title>
        <authorList>
            <person name="Bowman J.P."/>
        </authorList>
    </citation>
    <scope>NUCLEOTIDE SEQUENCE [LARGE SCALE GENOMIC DNA]</scope>
    <source>
        <strain evidence="8 9">KCTC 42180</strain>
    </source>
</reference>
<dbReference type="InterPro" id="IPR037066">
    <property type="entry name" value="Plug_dom_sf"/>
</dbReference>
<dbReference type="GO" id="GO:0009279">
    <property type="term" value="C:cell outer membrane"/>
    <property type="evidence" value="ECO:0007669"/>
    <property type="project" value="UniProtKB-SubCell"/>
</dbReference>
<evidence type="ECO:0000256" key="1">
    <source>
        <dbReference type="ARBA" id="ARBA00004571"/>
    </source>
</evidence>
<proteinExistence type="predicted"/>
<dbReference type="InterPro" id="IPR036942">
    <property type="entry name" value="Beta-barrel_TonB_sf"/>
</dbReference>
<dbReference type="OrthoDB" id="9804995at2"/>
<dbReference type="Gene3D" id="2.60.40.1120">
    <property type="entry name" value="Carboxypeptidase-like, regulatory domain"/>
    <property type="match status" value="1"/>
</dbReference>
<dbReference type="Gene3D" id="2.170.130.10">
    <property type="entry name" value="TonB-dependent receptor, plug domain"/>
    <property type="match status" value="1"/>
</dbReference>
<dbReference type="SUPFAM" id="SSF56935">
    <property type="entry name" value="Porins"/>
    <property type="match status" value="1"/>
</dbReference>
<protein>
    <submittedName>
        <fullName evidence="8">TonB-dependent receptor</fullName>
    </submittedName>
</protein>
<feature type="signal peptide" evidence="7">
    <location>
        <begin position="1"/>
        <end position="17"/>
    </location>
</feature>
<sequence length="770" mass="85252">MYKWMFFALLCPVMLLAQQPSQVLRGQVLDAVTGRPLEGATVLLRPGSLGGVANEGGRFRIAQVPVGRYEVEVAFLGYETLVQSEVPVESGREQVLQFQLSPTSAALEEVVVMANRSSAPMLMPLSAKTITIDQVRRFPASYYDPGRLAAAYAGVVNTNDQANGLSIRGQSPNNMAWQLEGIQILNPNHTPNAGTFADRTTLNSGGVNMLSAQLLDNSRLYTGAFAADQGNALSGVLDMGLRPGNNEQHEFTAQAGLIGLDITAEGPFAQNSKASFLVNYRYSTVGLLTLAGIDFGEEAINFQDLAFHLVFPGRRGGRLTLFGMGGMSSNRFEGQGDPALRETDKDLFAIDYESAMGIAGATYRRPVGQRGAFHLAAGVSVIDQRRSSFSLVDSLNLRLPDLYLEDDNQLSLLSGHAYFRQGLGASAYAQLGVSVRRFGLQSPAPERGGIPAQTETILAPYFSFNGDIGARLSYQLGLHVPAYAEADAIFAEPRLSLSYQLSKRWSLSAAYGRHSQMANPYYNLEEWAQPARAAHWGLGANWAMREGLSFQAELFYHTLFDAPVLENGFGLFVSFTEPDAWNWLPTALPAVSAEGRQFGLELSLEQYLSKGYYYLANLTLYDAAYRLEGEERYRDSRYNGQFISNLTVGKEWQKAKSESVTRTIGLNLRLNYLGGFREQPIRADFSQEVGYTVFDFSAGYTEKLSNFFRSDLRFYLKKSKPKYSTTLALDIQNLTNQENQAYRYYDILKQEVSERFQLSLIPILTYRVSF</sequence>
<dbReference type="Gene3D" id="2.40.170.20">
    <property type="entry name" value="TonB-dependent receptor, beta-barrel domain"/>
    <property type="match status" value="1"/>
</dbReference>
<evidence type="ECO:0000256" key="2">
    <source>
        <dbReference type="ARBA" id="ARBA00022448"/>
    </source>
</evidence>
<dbReference type="GO" id="GO:0015344">
    <property type="term" value="F:siderophore uptake transmembrane transporter activity"/>
    <property type="evidence" value="ECO:0007669"/>
    <property type="project" value="TreeGrafter"/>
</dbReference>
<dbReference type="PANTHER" id="PTHR30069:SF50">
    <property type="entry name" value="TONB-DEPENDENT RECEPTOR HI_1217-RELATED"/>
    <property type="match status" value="1"/>
</dbReference>
<dbReference type="InterPro" id="IPR039426">
    <property type="entry name" value="TonB-dep_rcpt-like"/>
</dbReference>
<keyword evidence="4" id="KW-0812">Transmembrane</keyword>
<keyword evidence="9" id="KW-1185">Reference proteome</keyword>
<keyword evidence="3" id="KW-1134">Transmembrane beta strand</keyword>